<sequence length="158" mass="16957">MKISSIMAPVKALVLLAAFTISSLSFAGVEVQTDENNVTLAGHDAVAYFTENAPVEGDANISAIHNGAIYRFSSVANRDTFNANPEKYAPQFGGYCAYGTSLGKKLAIDGKAFELIDGKLYVQKSKVVQEVWSENPVANLAAADRNWPKIKDVAADKL</sequence>
<evidence type="ECO:0008006" key="4">
    <source>
        <dbReference type="Google" id="ProtNLM"/>
    </source>
</evidence>
<dbReference type="AlphaFoldDB" id="A0A1N7M401"/>
<proteinExistence type="predicted"/>
<dbReference type="STRING" id="619304.SAMN05421760_105146"/>
<name>A0A1N7M401_9GAMM</name>
<dbReference type="RefSeq" id="WP_076496028.1">
    <property type="nucleotide sequence ID" value="NZ_FTOE01000005.1"/>
</dbReference>
<gene>
    <name evidence="2" type="ORF">SAMN05421760_105146</name>
</gene>
<feature type="chain" id="PRO_5012613892" description="YHS domain-containing protein" evidence="1">
    <location>
        <begin position="28"/>
        <end position="158"/>
    </location>
</feature>
<accession>A0A1N7M401</accession>
<dbReference type="NCBIfam" id="NF041384">
    <property type="entry name" value="YHS_seleno_dom"/>
    <property type="match status" value="1"/>
</dbReference>
<dbReference type="EMBL" id="FTOE01000005">
    <property type="protein sequence ID" value="SIS80814.1"/>
    <property type="molecule type" value="Genomic_DNA"/>
</dbReference>
<evidence type="ECO:0000256" key="1">
    <source>
        <dbReference type="SAM" id="SignalP"/>
    </source>
</evidence>
<protein>
    <recommendedName>
        <fullName evidence="4">YHS domain-containing protein</fullName>
    </recommendedName>
</protein>
<evidence type="ECO:0000313" key="3">
    <source>
        <dbReference type="Proteomes" id="UP000185999"/>
    </source>
</evidence>
<dbReference type="Proteomes" id="UP000185999">
    <property type="component" value="Unassembled WGS sequence"/>
</dbReference>
<keyword evidence="3" id="KW-1185">Reference proteome</keyword>
<reference evidence="3" key="1">
    <citation type="submission" date="2017-01" db="EMBL/GenBank/DDBJ databases">
        <authorList>
            <person name="Varghese N."/>
            <person name="Submissions S."/>
        </authorList>
    </citation>
    <scope>NUCLEOTIDE SEQUENCE [LARGE SCALE GENOMIC DNA]</scope>
    <source>
        <strain evidence="3">DSM 22306</strain>
    </source>
</reference>
<organism evidence="2 3">
    <name type="scientific">Neptunomonas antarctica</name>
    <dbReference type="NCBI Taxonomy" id="619304"/>
    <lineage>
        <taxon>Bacteria</taxon>
        <taxon>Pseudomonadati</taxon>
        <taxon>Pseudomonadota</taxon>
        <taxon>Gammaproteobacteria</taxon>
        <taxon>Oceanospirillales</taxon>
        <taxon>Oceanospirillaceae</taxon>
        <taxon>Neptunomonas</taxon>
    </lineage>
</organism>
<dbReference type="OrthoDB" id="344729at2"/>
<feature type="signal peptide" evidence="1">
    <location>
        <begin position="1"/>
        <end position="27"/>
    </location>
</feature>
<keyword evidence="1" id="KW-0732">Signal</keyword>
<evidence type="ECO:0000313" key="2">
    <source>
        <dbReference type="EMBL" id="SIS80814.1"/>
    </source>
</evidence>